<dbReference type="InterPro" id="IPR012951">
    <property type="entry name" value="BBE"/>
</dbReference>
<organism evidence="7 8">
    <name type="scientific">Actinoallomurus oryzae</name>
    <dbReference type="NCBI Taxonomy" id="502180"/>
    <lineage>
        <taxon>Bacteria</taxon>
        <taxon>Bacillati</taxon>
        <taxon>Actinomycetota</taxon>
        <taxon>Actinomycetes</taxon>
        <taxon>Streptosporangiales</taxon>
        <taxon>Thermomonosporaceae</taxon>
        <taxon>Actinoallomurus</taxon>
    </lineage>
</organism>
<keyword evidence="5" id="KW-0560">Oxidoreductase</keyword>
<comment type="cofactor">
    <cofactor evidence="1">
        <name>FAD</name>
        <dbReference type="ChEBI" id="CHEBI:57692"/>
    </cofactor>
</comment>
<name>A0ABP8R6R4_9ACTN</name>
<evidence type="ECO:0000259" key="6">
    <source>
        <dbReference type="PROSITE" id="PS51387"/>
    </source>
</evidence>
<feature type="domain" description="FAD-binding PCMH-type" evidence="6">
    <location>
        <begin position="34"/>
        <end position="202"/>
    </location>
</feature>
<gene>
    <name evidence="7" type="ORF">GCM10023191_095220</name>
</gene>
<dbReference type="InterPro" id="IPR016167">
    <property type="entry name" value="FAD-bd_PCMH_sub1"/>
</dbReference>
<dbReference type="PROSITE" id="PS00862">
    <property type="entry name" value="OX2_COVAL_FAD"/>
    <property type="match status" value="1"/>
</dbReference>
<sequence length="464" mass="49240">MKTLAALKDQVRGPVLVPGDDAYDDERNGFQTAWRHRPAVAVGATGAADVQAAVAYAAARALPVAVQATGHGLSVPADGGLLIGTRRMTGVRVDTGTRTAWIEAGTRWDQVVRATAPYGLAPLNGSAPHTGAVGYTLGGGLGLLARAYGYAADHVHAIDVVTPDGRPRHVTAESEPDLFWALRGGRDNFGVVTGMRVGLVPVDRLYGGGLFFSADQAADVLEVFRSWTATVPETMTASVGMIPFPDVPGVPEPMRGRHITHVRIAHLGDAAEGERLVAPLRSAGTPLRDTLAELPYAEGGSIYNDPAQPHGYTGSNVLLRDLDDRAVRTVHELAGADAPVPCVVDLRHLGGALARTPAVPNAVGHREARFILRVLSPLTGAGLDAVRAAHRRVYEAMEPWSTGGRSLNFIYGDRSADQVRDAYEPADHRRLAELKAVHDPANLFRLNHNIPPAGARDAAMLRRG</sequence>
<dbReference type="Gene3D" id="3.30.465.10">
    <property type="match status" value="1"/>
</dbReference>
<accession>A0ABP8R6R4</accession>
<dbReference type="Pfam" id="PF08031">
    <property type="entry name" value="BBE"/>
    <property type="match status" value="1"/>
</dbReference>
<dbReference type="SUPFAM" id="SSF56176">
    <property type="entry name" value="FAD-binding/transporter-associated domain-like"/>
    <property type="match status" value="1"/>
</dbReference>
<evidence type="ECO:0000313" key="8">
    <source>
        <dbReference type="Proteomes" id="UP001500503"/>
    </source>
</evidence>
<evidence type="ECO:0000256" key="4">
    <source>
        <dbReference type="ARBA" id="ARBA00022827"/>
    </source>
</evidence>
<proteinExistence type="inferred from homology"/>
<dbReference type="Proteomes" id="UP001500503">
    <property type="component" value="Unassembled WGS sequence"/>
</dbReference>
<dbReference type="PANTHER" id="PTHR42973:SF39">
    <property type="entry name" value="FAD-BINDING PCMH-TYPE DOMAIN-CONTAINING PROTEIN"/>
    <property type="match status" value="1"/>
</dbReference>
<evidence type="ECO:0000256" key="3">
    <source>
        <dbReference type="ARBA" id="ARBA00022630"/>
    </source>
</evidence>
<protein>
    <submittedName>
        <fullName evidence="7">FAD-binding oxidoreductase</fullName>
    </submittedName>
</protein>
<dbReference type="InterPro" id="IPR016169">
    <property type="entry name" value="FAD-bd_PCMH_sub2"/>
</dbReference>
<dbReference type="InterPro" id="IPR036318">
    <property type="entry name" value="FAD-bd_PCMH-like_sf"/>
</dbReference>
<evidence type="ECO:0000313" key="7">
    <source>
        <dbReference type="EMBL" id="GAA4519534.1"/>
    </source>
</evidence>
<keyword evidence="3" id="KW-0285">Flavoprotein</keyword>
<dbReference type="Pfam" id="PF01565">
    <property type="entry name" value="FAD_binding_4"/>
    <property type="match status" value="1"/>
</dbReference>
<dbReference type="EMBL" id="BAABHF010000062">
    <property type="protein sequence ID" value="GAA4519534.1"/>
    <property type="molecule type" value="Genomic_DNA"/>
</dbReference>
<dbReference type="InterPro" id="IPR006094">
    <property type="entry name" value="Oxid_FAD_bind_N"/>
</dbReference>
<dbReference type="Gene3D" id="3.30.43.10">
    <property type="entry name" value="Uridine Diphospho-n-acetylenolpyruvylglucosamine Reductase, domain 2"/>
    <property type="match status" value="1"/>
</dbReference>
<dbReference type="Gene3D" id="3.40.462.20">
    <property type="match status" value="1"/>
</dbReference>
<dbReference type="PANTHER" id="PTHR42973">
    <property type="entry name" value="BINDING OXIDOREDUCTASE, PUTATIVE (AFU_ORTHOLOGUE AFUA_1G17690)-RELATED"/>
    <property type="match status" value="1"/>
</dbReference>
<reference evidence="8" key="1">
    <citation type="journal article" date="2019" name="Int. J. Syst. Evol. Microbiol.">
        <title>The Global Catalogue of Microorganisms (GCM) 10K type strain sequencing project: providing services to taxonomists for standard genome sequencing and annotation.</title>
        <authorList>
            <consortium name="The Broad Institute Genomics Platform"/>
            <consortium name="The Broad Institute Genome Sequencing Center for Infectious Disease"/>
            <person name="Wu L."/>
            <person name="Ma J."/>
        </authorList>
    </citation>
    <scope>NUCLEOTIDE SEQUENCE [LARGE SCALE GENOMIC DNA]</scope>
    <source>
        <strain evidence="8">JCM 17933</strain>
    </source>
</reference>
<comment type="caution">
    <text evidence="7">The sequence shown here is derived from an EMBL/GenBank/DDBJ whole genome shotgun (WGS) entry which is preliminary data.</text>
</comment>
<evidence type="ECO:0000256" key="5">
    <source>
        <dbReference type="ARBA" id="ARBA00023002"/>
    </source>
</evidence>
<dbReference type="InterPro" id="IPR050416">
    <property type="entry name" value="FAD-linked_Oxidoreductase"/>
</dbReference>
<dbReference type="InterPro" id="IPR006093">
    <property type="entry name" value="Oxy_OxRdtase_FAD_BS"/>
</dbReference>
<dbReference type="RefSeq" id="WP_345475266.1">
    <property type="nucleotide sequence ID" value="NZ_BAABHF010000062.1"/>
</dbReference>
<keyword evidence="4" id="KW-0274">FAD</keyword>
<comment type="similarity">
    <text evidence="2">Belongs to the oxygen-dependent FAD-linked oxidoreductase family.</text>
</comment>
<evidence type="ECO:0000256" key="2">
    <source>
        <dbReference type="ARBA" id="ARBA00005466"/>
    </source>
</evidence>
<dbReference type="PROSITE" id="PS51387">
    <property type="entry name" value="FAD_PCMH"/>
    <property type="match status" value="1"/>
</dbReference>
<keyword evidence="8" id="KW-1185">Reference proteome</keyword>
<dbReference type="InterPro" id="IPR016166">
    <property type="entry name" value="FAD-bd_PCMH"/>
</dbReference>
<evidence type="ECO:0000256" key="1">
    <source>
        <dbReference type="ARBA" id="ARBA00001974"/>
    </source>
</evidence>